<protein>
    <submittedName>
        <fullName evidence="1">Uncharacterized protein</fullName>
    </submittedName>
</protein>
<comment type="caution">
    <text evidence="1">The sequence shown here is derived from an EMBL/GenBank/DDBJ whole genome shotgun (WGS) entry which is preliminary data.</text>
</comment>
<evidence type="ECO:0000313" key="2">
    <source>
        <dbReference type="Proteomes" id="UP001140087"/>
    </source>
</evidence>
<dbReference type="Proteomes" id="UP001140087">
    <property type="component" value="Unassembled WGS sequence"/>
</dbReference>
<name>A0ACC1LBF9_9FUNG</name>
<organism evidence="1 2">
    <name type="scientific">Coemansia helicoidea</name>
    <dbReference type="NCBI Taxonomy" id="1286919"/>
    <lineage>
        <taxon>Eukaryota</taxon>
        <taxon>Fungi</taxon>
        <taxon>Fungi incertae sedis</taxon>
        <taxon>Zoopagomycota</taxon>
        <taxon>Kickxellomycotina</taxon>
        <taxon>Kickxellomycetes</taxon>
        <taxon>Kickxellales</taxon>
        <taxon>Kickxellaceae</taxon>
        <taxon>Coemansia</taxon>
    </lineage>
</organism>
<sequence>MLVQSPYIKQDGFGQPAASTKRSRAEIATPRKPGSDEARTQLAMEYIATPARAPPAMKRPMRSVSPTGWRPVGGTDGLFGGRAGLLDSSGLSLVERTRAALLSSGRDPAVPRFSLSPTDSIDTVDMAVDQPEPTSDEAVFGSPSVTAPRAQPAVSPLSEAKLGVESLRLTSAQPDSPPRVSTMADSMSEDAHEATVSITGDLEPEAPLGSPAVQPESPMAMADDEEQPASPEAMAVDDPEPEEPALETAAVVVDTVSPETVLEAALKAVKPAAQPHAEAQPLAAISHARIAGVGRAELTTARIFDDPDLMTAAAVPLPNTPSMGRQAATPLRTPGIKGSPDFYIPTDWLMNPGTSTRRAQQGGAADSPLKRYSSPPGGSDGGSLIPVTPANQQLLDSLEIQWVSPQQVPKFSDADVSAIRADYEERMRRQNELREKLLQTLKDEYAENMRKQEERAEQVLKEAEDLFQAHIEQREREFAVRLEEEQLQHQQELARELGSAANERAGIIAERDELRTMLDDYVATSTKLLDERESEGAGLTRELGKLTLERQRLQEQLDETHAQATALAAERSEAQARADALSAEATRLEQLAAALRNDVLVAEERSTKIKSYAESTLTKANDEITSTHQQLAASREETATLKSQAVKADARARSLQIQLDSMKRQNEELLKLCEGLGV</sequence>
<proteinExistence type="predicted"/>
<accession>A0ACC1LBF9</accession>
<reference evidence="1" key="1">
    <citation type="submission" date="2022-07" db="EMBL/GenBank/DDBJ databases">
        <title>Phylogenomic reconstructions and comparative analyses of Kickxellomycotina fungi.</title>
        <authorList>
            <person name="Reynolds N.K."/>
            <person name="Stajich J.E."/>
            <person name="Barry K."/>
            <person name="Grigoriev I.V."/>
            <person name="Crous P."/>
            <person name="Smith M.E."/>
        </authorList>
    </citation>
    <scope>NUCLEOTIDE SEQUENCE</scope>
    <source>
        <strain evidence="1">BCRC 34780</strain>
    </source>
</reference>
<dbReference type="EMBL" id="JANBUN010000326">
    <property type="protein sequence ID" value="KAJ2804697.1"/>
    <property type="molecule type" value="Genomic_DNA"/>
</dbReference>
<keyword evidence="2" id="KW-1185">Reference proteome</keyword>
<evidence type="ECO:0000313" key="1">
    <source>
        <dbReference type="EMBL" id="KAJ2804697.1"/>
    </source>
</evidence>
<gene>
    <name evidence="1" type="ORF">H4R21_001543</name>
</gene>